<feature type="signal peptide" evidence="2">
    <location>
        <begin position="1"/>
        <end position="23"/>
    </location>
</feature>
<protein>
    <recommendedName>
        <fullName evidence="3">Protein kinase domain-containing protein</fullName>
    </recommendedName>
</protein>
<dbReference type="InterPro" id="IPR010730">
    <property type="entry name" value="HET"/>
</dbReference>
<proteinExistence type="predicted"/>
<accession>A0A9P9JDY1</accession>
<dbReference type="SUPFAM" id="SSF56112">
    <property type="entry name" value="Protein kinase-like (PK-like)"/>
    <property type="match status" value="1"/>
</dbReference>
<dbReference type="CDD" id="cd00180">
    <property type="entry name" value="PKc"/>
    <property type="match status" value="1"/>
</dbReference>
<dbReference type="SMART" id="SM00220">
    <property type="entry name" value="S_TKc"/>
    <property type="match status" value="1"/>
</dbReference>
<feature type="compositionally biased region" description="Basic and acidic residues" evidence="1">
    <location>
        <begin position="649"/>
        <end position="661"/>
    </location>
</feature>
<dbReference type="Gene3D" id="1.10.510.10">
    <property type="entry name" value="Transferase(Phosphotransferase) domain 1"/>
    <property type="match status" value="1"/>
</dbReference>
<keyword evidence="2" id="KW-0732">Signal</keyword>
<dbReference type="OrthoDB" id="5125733at2759"/>
<feature type="compositionally biased region" description="Low complexity" evidence="1">
    <location>
        <begin position="80"/>
        <end position="90"/>
    </location>
</feature>
<dbReference type="PANTHER" id="PTHR33112">
    <property type="entry name" value="DOMAIN PROTEIN, PUTATIVE-RELATED"/>
    <property type="match status" value="1"/>
</dbReference>
<dbReference type="PANTHER" id="PTHR33112:SF10">
    <property type="entry name" value="TOL"/>
    <property type="match status" value="1"/>
</dbReference>
<feature type="region of interest" description="Disordered" evidence="1">
    <location>
        <begin position="649"/>
        <end position="678"/>
    </location>
</feature>
<evidence type="ECO:0000256" key="2">
    <source>
        <dbReference type="SAM" id="SignalP"/>
    </source>
</evidence>
<feature type="region of interest" description="Disordered" evidence="1">
    <location>
        <begin position="37"/>
        <end position="90"/>
    </location>
</feature>
<feature type="domain" description="Protein kinase" evidence="3">
    <location>
        <begin position="261"/>
        <end position="615"/>
    </location>
</feature>
<gene>
    <name evidence="4" type="ORF">EDB81DRAFT_928634</name>
</gene>
<evidence type="ECO:0000313" key="5">
    <source>
        <dbReference type="Proteomes" id="UP000738349"/>
    </source>
</evidence>
<feature type="chain" id="PRO_5040162300" description="Protein kinase domain-containing protein" evidence="2">
    <location>
        <begin position="24"/>
        <end position="1340"/>
    </location>
</feature>
<organism evidence="4 5">
    <name type="scientific">Dactylonectria macrodidyma</name>
    <dbReference type="NCBI Taxonomy" id="307937"/>
    <lineage>
        <taxon>Eukaryota</taxon>
        <taxon>Fungi</taxon>
        <taxon>Dikarya</taxon>
        <taxon>Ascomycota</taxon>
        <taxon>Pezizomycotina</taxon>
        <taxon>Sordariomycetes</taxon>
        <taxon>Hypocreomycetidae</taxon>
        <taxon>Hypocreales</taxon>
        <taxon>Nectriaceae</taxon>
        <taxon>Dactylonectria</taxon>
    </lineage>
</organism>
<evidence type="ECO:0000259" key="3">
    <source>
        <dbReference type="PROSITE" id="PS50011"/>
    </source>
</evidence>
<dbReference type="GO" id="GO:0004672">
    <property type="term" value="F:protein kinase activity"/>
    <property type="evidence" value="ECO:0007669"/>
    <property type="project" value="InterPro"/>
</dbReference>
<dbReference type="GO" id="GO:0005524">
    <property type="term" value="F:ATP binding"/>
    <property type="evidence" value="ECO:0007669"/>
    <property type="project" value="InterPro"/>
</dbReference>
<name>A0A9P9JDY1_9HYPO</name>
<reference evidence="4" key="1">
    <citation type="journal article" date="2021" name="Nat. Commun.">
        <title>Genetic determinants of endophytism in the Arabidopsis root mycobiome.</title>
        <authorList>
            <person name="Mesny F."/>
            <person name="Miyauchi S."/>
            <person name="Thiergart T."/>
            <person name="Pickel B."/>
            <person name="Atanasova L."/>
            <person name="Karlsson M."/>
            <person name="Huettel B."/>
            <person name="Barry K.W."/>
            <person name="Haridas S."/>
            <person name="Chen C."/>
            <person name="Bauer D."/>
            <person name="Andreopoulos W."/>
            <person name="Pangilinan J."/>
            <person name="LaButti K."/>
            <person name="Riley R."/>
            <person name="Lipzen A."/>
            <person name="Clum A."/>
            <person name="Drula E."/>
            <person name="Henrissat B."/>
            <person name="Kohler A."/>
            <person name="Grigoriev I.V."/>
            <person name="Martin F.M."/>
            <person name="Hacquard S."/>
        </authorList>
    </citation>
    <scope>NUCLEOTIDE SEQUENCE</scope>
    <source>
        <strain evidence="4">MPI-CAGE-AT-0147</strain>
    </source>
</reference>
<dbReference type="InterPro" id="IPR000719">
    <property type="entry name" value="Prot_kinase_dom"/>
</dbReference>
<dbReference type="PROSITE" id="PS00108">
    <property type="entry name" value="PROTEIN_KINASE_ST"/>
    <property type="match status" value="1"/>
</dbReference>
<keyword evidence="5" id="KW-1185">Reference proteome</keyword>
<dbReference type="EMBL" id="JAGMUV010000005">
    <property type="protein sequence ID" value="KAH7156589.1"/>
    <property type="molecule type" value="Genomic_DNA"/>
</dbReference>
<dbReference type="Pfam" id="PF06985">
    <property type="entry name" value="HET"/>
    <property type="match status" value="1"/>
</dbReference>
<evidence type="ECO:0000256" key="1">
    <source>
        <dbReference type="SAM" id="MobiDB-lite"/>
    </source>
</evidence>
<dbReference type="Proteomes" id="UP000738349">
    <property type="component" value="Unassembled WGS sequence"/>
</dbReference>
<dbReference type="Pfam" id="PF00069">
    <property type="entry name" value="Pkinase"/>
    <property type="match status" value="1"/>
</dbReference>
<dbReference type="InterPro" id="IPR011009">
    <property type="entry name" value="Kinase-like_dom_sf"/>
</dbReference>
<comment type="caution">
    <text evidence="4">The sequence shown here is derived from an EMBL/GenBank/DDBJ whole genome shotgun (WGS) entry which is preliminary data.</text>
</comment>
<dbReference type="InterPro" id="IPR008271">
    <property type="entry name" value="Ser/Thr_kinase_AS"/>
</dbReference>
<feature type="compositionally biased region" description="Polar residues" evidence="1">
    <location>
        <begin position="37"/>
        <end position="54"/>
    </location>
</feature>
<evidence type="ECO:0000313" key="4">
    <source>
        <dbReference type="EMBL" id="KAH7156589.1"/>
    </source>
</evidence>
<sequence>MTNAPEVQRWLVTLGFVLGFAPATPTDDLEVRQSFTRDSTAPISQSTPNESGQTPEEHRVPISPTLSFGSTVGSRRKRSTGTSTRSGSQSSDIVDMASVLRMKMKADIMCSNVEEQKFVPETQLRALLNRADVEATLQKCKPLRNPATIPELAEFIITKAYKVFAILIMIDKPHLIGQFYGKNFSQEMLPVREPSAIGKGIWKLEPYNNDNHSHTFFCREDSWWTDVTADHFFSQQWAFTAPKFVTDQFRYEFEMKRHLPFTNLEKKGQGNSAYSWVEERSVHVDHIESRPDQKLALDTNGNPRVALKTLKNTDKNFAEQEAAVLETMRGLKSEHLIKAIAYYKQGKSHCFMFPWAEQGNLWEFWMNKQNTPNTSRSCLTWVFTQLTGLALAIEELHTPTQSRGGCRHGDLKPENILCFQSGVHQDYESLSSVRLVITDVGLAKVHDQVTKRRAATATTVSTERYAAPEMKTNPNGRLSRRFDIWSMGCIFLEFAIWILYGAAELEQCTKDLKNTFFQIKANGEETSNGGPNSTTNEIQVKSAEVHPTVQGWVSYIRKDWRCSRGTVLRRLVELIVDRLLIEKVEDFNMEGSDKDSSSSPTIPILAGMARTETWPKDDLPAADVLASREYRSYAPEMRQKLSEILEGLKSGKIEPTGKRPSNETPIPKGPSHLRSTTQNGLLTVPTTNRNEYTLNDNWDYTPDDAIAKSFSYVDSFTSPPKMNLCSRCRDLELWSLECQFTDSPEDLHRKARKDGCALCQLLLHCIRGRAVNLRHLVKFARVGSYLTIDDGREQPVTNFYKIPGPQIRSLQNIQMGFPKLADPGSVAHFRILREWLSSCNNTHECFPAYVDFVPTRLLDVSDNDSGTVKLLDSECDHVKTERYVALSHRWGSPEHHAKLCTFKSNIDTFKRGIEVSALPKTFQDAVCVTRGLGLCRLWIDSICIVQDDPNDWDTESKLMERVFSSAYCTIAASCASGSSDGFLKPRLKRQCVPMQVHTDTDTTYYVCEAIDDFHSHVDQSELNQRGWVMQERALSRRTIYFTETQSYWECGGGVRCETMTKMKNRKASFLGDSDFPRSADKYVKGMKIELFQDLYERYSKLALSYASDRSIAIKGLETRLLQTFDTTGGYGVFDIYLHRCLLWQRASDSLKRITSTRGSLVPSWSWMAYDGAICYLPVPFGKASWRDEIKSPFTKASRRSVLGKKQHDDRGASGHILELEAPVWNLVSAPAGSIILDSLDHTSIQPTKCVVVGKSKAESTGELYWVLLVHCVKDDGDGAYSQVYERIGVGVLERRDIALHESGKRISPKAVLKQFGAVEARFCDVKRVEFTPRRAGIRNP</sequence>
<dbReference type="PROSITE" id="PS50011">
    <property type="entry name" value="PROTEIN_KINASE_DOM"/>
    <property type="match status" value="1"/>
</dbReference>